<dbReference type="Gene3D" id="2.60.120.200">
    <property type="match status" value="6"/>
</dbReference>
<comment type="caution">
    <text evidence="4">The sequence shown here is derived from an EMBL/GenBank/DDBJ whole genome shotgun (WGS) entry which is preliminary data.</text>
</comment>
<protein>
    <recommendedName>
        <fullName evidence="3">LamG-like jellyroll fold domain-containing protein</fullName>
    </recommendedName>
</protein>
<keyword evidence="1" id="KW-0732">Signal</keyword>
<dbReference type="Proteomes" id="UP000185596">
    <property type="component" value="Unassembled WGS sequence"/>
</dbReference>
<dbReference type="PANTHER" id="PTHR46943">
    <property type="entry name" value="PENTRAXIN-RELATED PROTEIN PTX3"/>
    <property type="match status" value="1"/>
</dbReference>
<dbReference type="Pfam" id="PF13385">
    <property type="entry name" value="Laminin_G_3"/>
    <property type="match status" value="6"/>
</dbReference>
<evidence type="ECO:0000313" key="5">
    <source>
        <dbReference type="Proteomes" id="UP000185596"/>
    </source>
</evidence>
<evidence type="ECO:0000259" key="3">
    <source>
        <dbReference type="SMART" id="SM00560"/>
    </source>
</evidence>
<evidence type="ECO:0000256" key="1">
    <source>
        <dbReference type="ARBA" id="ARBA00022729"/>
    </source>
</evidence>
<feature type="domain" description="LamG-like jellyroll fold" evidence="3">
    <location>
        <begin position="876"/>
        <end position="1017"/>
    </location>
</feature>
<dbReference type="GO" id="GO:0006955">
    <property type="term" value="P:immune response"/>
    <property type="evidence" value="ECO:0007669"/>
    <property type="project" value="InterPro"/>
</dbReference>
<feature type="domain" description="LamG-like jellyroll fold" evidence="3">
    <location>
        <begin position="431"/>
        <end position="575"/>
    </location>
</feature>
<dbReference type="EMBL" id="MSIE01000140">
    <property type="protein sequence ID" value="OLF05403.1"/>
    <property type="molecule type" value="Genomic_DNA"/>
</dbReference>
<dbReference type="SUPFAM" id="SSF49899">
    <property type="entry name" value="Concanavalin A-like lectins/glucanases"/>
    <property type="match status" value="6"/>
</dbReference>
<organism evidence="4 5">
    <name type="scientific">Actinophytocola xanthii</name>
    <dbReference type="NCBI Taxonomy" id="1912961"/>
    <lineage>
        <taxon>Bacteria</taxon>
        <taxon>Bacillati</taxon>
        <taxon>Actinomycetota</taxon>
        <taxon>Actinomycetes</taxon>
        <taxon>Pseudonocardiales</taxon>
        <taxon>Pseudonocardiaceae</taxon>
    </lineage>
</organism>
<reference evidence="4 5" key="1">
    <citation type="submission" date="2016-12" db="EMBL/GenBank/DDBJ databases">
        <title>The draft genome sequence of Actinophytocola sp. 11-183.</title>
        <authorList>
            <person name="Wang W."/>
            <person name="Yuan L."/>
        </authorList>
    </citation>
    <scope>NUCLEOTIDE SEQUENCE [LARGE SCALE GENOMIC DNA]</scope>
    <source>
        <strain evidence="4 5">11-183</strain>
    </source>
</reference>
<feature type="domain" description="LamG-like jellyroll fold" evidence="3">
    <location>
        <begin position="1087"/>
        <end position="1226"/>
    </location>
</feature>
<feature type="domain" description="LamG-like jellyroll fold" evidence="3">
    <location>
        <begin position="2"/>
        <end position="137"/>
    </location>
</feature>
<dbReference type="SMART" id="SM00560">
    <property type="entry name" value="LamGL"/>
    <property type="match status" value="6"/>
</dbReference>
<evidence type="ECO:0000313" key="4">
    <source>
        <dbReference type="EMBL" id="OLF05403.1"/>
    </source>
</evidence>
<sequence>MAAWVRLNQADASRTAVSQSGSQTSGFQLGYRPADGGRWFFSMPQADSASATVDLASSALAATPGTPTHLAGVYDSRKKEIRLYVNGEHSRTVPHITSWAATGQVRVGGEMSSGVATNAWFGMLDEVQLYDRPLPEEELRASVSRNNVQVAHWKFDEAIELPEPGTTARNAVEGGDMAVLADDAAFVEGGVAESGAVEFGAGGGPGSATTHGPVVRTDQSFSVAAWVKLSDTQAVNRAAICQDGARNSGFCLGHESTRTWSFGMPTSDANAAPVVAARSDNAVSTEWTHLVGVHNAASKQLQLYVDGELESTVAYTTPWHAAGRFRTGQALVAGQLERPWDGLLDEVRVYSRVISPDEVQGIVAQDDVTAGTWKLDGDGTDSTAARNGKVEGDPAWTAGQSANPSPGDLALLLAGASDEYVHAPKSVDTDRSFSVTAWVRVDQPGRQATVVSQDGRQASGFVLRSTAANQWSFGMPRTDANNPVLDQAVGGAVQVGVWAHLTGVYSTFPVGSAMQGRLELYVNGVLVGAATHTPSTPASGELHIGRSRHNGAYAEYFAGAIDDVSVYTRPLLGDEIRTKAGRDLSLVHHWRLDEISGASAADSVGARGGTLSAGASFGQGRVGNGVGLTGTGVVSTTGVDLRTDQSFTVAAYLYLGDASVPATAVSLDGTHASKFQLRHRPPRDTHAFGQWTFEMASGDTAGTPEVLAAVSTTPSEVGQWVHLVGVYDQPSGLIRLYVNGERQNDNHLPSAWNSSGGLVVGRGLSDDQPVEYWPGRVDDVRLYTGALDRTRVGTLYQSFPAEQAPPTLPETDLGEWTFNEGSGNVANDASEYQRHALIHGGTGTSSDWPAGRRDRAAWFDGDGYAQTTEPVVRDGQSFSATAWVYLTTQGGADKVVLAQDGNHASSFQLKYDTTAKRWAVVMPESDTANPATKVLTSTESGWLGEWTHLGVVYDSSGTGQLRLYVNGMLVGHRSGVKATVASGPFTIGRGRWNGATMGFFAGGVDDVRVFSGALTDGEIRLVHDSASWVTVGSWRFDDGNRDYTGRTDLFLSSQGVTFTPGISGVALQFDGVTGGAATSLQGLSMRDSFTVSAWARLSRGDQVATVLAQDGSRMSGFVLQYRPENGRWVFGSRASDTDGAALTFTSSAQPAVLNQWVHLAGVYDRAAQQLRLYVDGRLAGTRNYQPLWAAAGGLTVGRGKVNGARAEFFPGTVDEARADLGMLPDAQIARLASWSPPISGSLGAFVNEAGDRYSAPTSEPIRAGYRFERTLGMPATDMQDGTHVLYSCRSGTDLFTSTDSACGGDVLLGEVGRVYTTPPAGMPTVPLRRCARAGDRFDALTCGTGTEEQVVLGHTVAYARLARYQGPYGDDHWTTFDGTTPGYLLEGPQGWVPLVSLPGTQPLFSCRDDTDRFTSIDPGCEGKQLLSASGYVYTTPPPELLTLPLYRCLSAVGYDGAVQRFNSLSENCEGQTADRLLGHVLAAAPTPDSP</sequence>
<dbReference type="STRING" id="1912961.BU204_37195"/>
<evidence type="ECO:0000256" key="2">
    <source>
        <dbReference type="ARBA" id="ARBA00023157"/>
    </source>
</evidence>
<dbReference type="PANTHER" id="PTHR46943:SF1">
    <property type="entry name" value="PENTRAXIN-RELATED PROTEIN PTX3"/>
    <property type="match status" value="1"/>
</dbReference>
<dbReference type="InterPro" id="IPR006558">
    <property type="entry name" value="LamG-like"/>
</dbReference>
<proteinExistence type="predicted"/>
<name>A0A1Q8BTH2_9PSEU</name>
<feature type="domain" description="LamG-like jellyroll fold" evidence="3">
    <location>
        <begin position="219"/>
        <end position="357"/>
    </location>
</feature>
<dbReference type="InterPro" id="IPR042837">
    <property type="entry name" value="PTX3"/>
</dbReference>
<keyword evidence="2" id="KW-1015">Disulfide bond</keyword>
<accession>A0A1Q8BTH2</accession>
<feature type="domain" description="LamG-like jellyroll fold" evidence="3">
    <location>
        <begin position="645"/>
        <end position="790"/>
    </location>
</feature>
<dbReference type="InterPro" id="IPR013320">
    <property type="entry name" value="ConA-like_dom_sf"/>
</dbReference>
<gene>
    <name evidence="4" type="ORF">BU204_37195</name>
</gene>
<keyword evidence="5" id="KW-1185">Reference proteome</keyword>